<dbReference type="InterPro" id="IPR011576">
    <property type="entry name" value="Pyridox_Oxase_N"/>
</dbReference>
<evidence type="ECO:0000256" key="1">
    <source>
        <dbReference type="ARBA" id="ARBA00023002"/>
    </source>
</evidence>
<accession>A0ABV6VT85</accession>
<dbReference type="PANTHER" id="PTHR35176">
    <property type="entry name" value="HEME OXYGENASE HI_0854-RELATED"/>
    <property type="match status" value="1"/>
</dbReference>
<dbReference type="Proteomes" id="UP001592531">
    <property type="component" value="Unassembled WGS sequence"/>
</dbReference>
<keyword evidence="4" id="KW-1185">Reference proteome</keyword>
<dbReference type="InterPro" id="IPR052019">
    <property type="entry name" value="F420H2_bilvrd_red/Heme_oxyg"/>
</dbReference>
<dbReference type="RefSeq" id="WP_380534669.1">
    <property type="nucleotide sequence ID" value="NZ_JBHFAB010000006.1"/>
</dbReference>
<dbReference type="Pfam" id="PF01243">
    <property type="entry name" value="PNPOx_N"/>
    <property type="match status" value="1"/>
</dbReference>
<organism evidence="3 4">
    <name type="scientific">Streptacidiphilus cavernicola</name>
    <dbReference type="NCBI Taxonomy" id="3342716"/>
    <lineage>
        <taxon>Bacteria</taxon>
        <taxon>Bacillati</taxon>
        <taxon>Actinomycetota</taxon>
        <taxon>Actinomycetes</taxon>
        <taxon>Kitasatosporales</taxon>
        <taxon>Streptomycetaceae</taxon>
        <taxon>Streptacidiphilus</taxon>
    </lineage>
</organism>
<sequence length="139" mass="15642">MRLEPAECRARLLAARVSRLATVSGTGEPHMVPITFALDGDHLYFAVDHKPKASTDLRRLRNITENPRVSVLVDHYADDWETLWWARADGLAEIWHDGRSREDALDLLAAKYPQYAAQRPSGPVVAITLQQMTGWSYTG</sequence>
<dbReference type="EMBL" id="JBHFAB010000006">
    <property type="protein sequence ID" value="MFC1416967.1"/>
    <property type="molecule type" value="Genomic_DNA"/>
</dbReference>
<dbReference type="PANTHER" id="PTHR35176:SF2">
    <property type="entry name" value="F420H(2)-DEPENDENT REDUCTASE RV1155"/>
    <property type="match status" value="1"/>
</dbReference>
<name>A0ABV6VT85_9ACTN</name>
<gene>
    <name evidence="3" type="ORF">ACEZDE_09960</name>
</gene>
<proteinExistence type="predicted"/>
<evidence type="ECO:0000259" key="2">
    <source>
        <dbReference type="Pfam" id="PF01243"/>
    </source>
</evidence>
<reference evidence="3 4" key="1">
    <citation type="submission" date="2024-09" db="EMBL/GenBank/DDBJ databases">
        <authorList>
            <person name="Lee S.D."/>
        </authorList>
    </citation>
    <scope>NUCLEOTIDE SEQUENCE [LARGE SCALE GENOMIC DNA]</scope>
    <source>
        <strain evidence="3 4">N8-3</strain>
    </source>
</reference>
<feature type="domain" description="Pyridoxamine 5'-phosphate oxidase N-terminal" evidence="2">
    <location>
        <begin position="6"/>
        <end position="131"/>
    </location>
</feature>
<dbReference type="Gene3D" id="2.30.110.10">
    <property type="entry name" value="Electron Transport, Fmn-binding Protein, Chain A"/>
    <property type="match status" value="1"/>
</dbReference>
<protein>
    <submittedName>
        <fullName evidence="3">TIGR03668 family PPOX class F420-dependent oxidoreductase</fullName>
    </submittedName>
</protein>
<evidence type="ECO:0000313" key="3">
    <source>
        <dbReference type="EMBL" id="MFC1416967.1"/>
    </source>
</evidence>
<dbReference type="NCBIfam" id="TIGR03668">
    <property type="entry name" value="Rv0121_F420"/>
    <property type="match status" value="1"/>
</dbReference>
<dbReference type="SUPFAM" id="SSF50475">
    <property type="entry name" value="FMN-binding split barrel"/>
    <property type="match status" value="1"/>
</dbReference>
<comment type="caution">
    <text evidence="3">The sequence shown here is derived from an EMBL/GenBank/DDBJ whole genome shotgun (WGS) entry which is preliminary data.</text>
</comment>
<dbReference type="InterPro" id="IPR012349">
    <property type="entry name" value="Split_barrel_FMN-bd"/>
</dbReference>
<evidence type="ECO:0000313" key="4">
    <source>
        <dbReference type="Proteomes" id="UP001592531"/>
    </source>
</evidence>
<keyword evidence="1" id="KW-0560">Oxidoreductase</keyword>
<dbReference type="InterPro" id="IPR019967">
    <property type="entry name" value="F420-dep_enz_PPOX_Rv0121"/>
</dbReference>